<dbReference type="STRING" id="1287681.M7SVG1"/>
<keyword evidence="1" id="KW-0175">Coiled coil</keyword>
<dbReference type="OMA" id="QPRFKHA"/>
<feature type="region of interest" description="Disordered" evidence="2">
    <location>
        <begin position="456"/>
        <end position="483"/>
    </location>
</feature>
<dbReference type="OrthoDB" id="5402392at2759"/>
<feature type="compositionally biased region" description="Low complexity" evidence="2">
    <location>
        <begin position="390"/>
        <end position="399"/>
    </location>
</feature>
<dbReference type="KEGG" id="ela:UCREL1_11508"/>
<evidence type="ECO:0000313" key="4">
    <source>
        <dbReference type="Proteomes" id="UP000012174"/>
    </source>
</evidence>
<gene>
    <name evidence="3" type="ORF">UCREL1_11508</name>
</gene>
<dbReference type="eggNOG" id="ENOG502S94T">
    <property type="taxonomic scope" value="Eukaryota"/>
</dbReference>
<feature type="coiled-coil region" evidence="1">
    <location>
        <begin position="131"/>
        <end position="170"/>
    </location>
</feature>
<dbReference type="AlphaFoldDB" id="M7SVG1"/>
<dbReference type="Proteomes" id="UP000012174">
    <property type="component" value="Unassembled WGS sequence"/>
</dbReference>
<proteinExistence type="predicted"/>
<feature type="region of interest" description="Disordered" evidence="2">
    <location>
        <begin position="1"/>
        <end position="22"/>
    </location>
</feature>
<keyword evidence="4" id="KW-1185">Reference proteome</keyword>
<evidence type="ECO:0000313" key="3">
    <source>
        <dbReference type="EMBL" id="EMR61566.1"/>
    </source>
</evidence>
<feature type="region of interest" description="Disordered" evidence="2">
    <location>
        <begin position="526"/>
        <end position="565"/>
    </location>
</feature>
<feature type="compositionally biased region" description="Basic and acidic residues" evidence="2">
    <location>
        <begin position="304"/>
        <end position="320"/>
    </location>
</feature>
<feature type="region of interest" description="Disordered" evidence="2">
    <location>
        <begin position="369"/>
        <end position="399"/>
    </location>
</feature>
<dbReference type="EMBL" id="KB707585">
    <property type="protein sequence ID" value="EMR61566.1"/>
    <property type="molecule type" value="Genomic_DNA"/>
</dbReference>
<evidence type="ECO:0000256" key="2">
    <source>
        <dbReference type="SAM" id="MobiDB-lite"/>
    </source>
</evidence>
<dbReference type="HOGENOM" id="CLU_036914_0_0_1"/>
<feature type="compositionally biased region" description="Acidic residues" evidence="2">
    <location>
        <begin position="533"/>
        <end position="549"/>
    </location>
</feature>
<organism evidence="3 4">
    <name type="scientific">Eutypa lata (strain UCR-EL1)</name>
    <name type="common">Grapevine dieback disease fungus</name>
    <name type="synonym">Eutypa armeniacae</name>
    <dbReference type="NCBI Taxonomy" id="1287681"/>
    <lineage>
        <taxon>Eukaryota</taxon>
        <taxon>Fungi</taxon>
        <taxon>Dikarya</taxon>
        <taxon>Ascomycota</taxon>
        <taxon>Pezizomycotina</taxon>
        <taxon>Sordariomycetes</taxon>
        <taxon>Xylariomycetidae</taxon>
        <taxon>Xylariales</taxon>
        <taxon>Diatrypaceae</taxon>
        <taxon>Eutypa</taxon>
    </lineage>
</organism>
<feature type="region of interest" description="Disordered" evidence="2">
    <location>
        <begin position="288"/>
        <end position="327"/>
    </location>
</feature>
<protein>
    <submittedName>
        <fullName evidence="3">Uncharacterized protein</fullName>
    </submittedName>
</protein>
<accession>M7SVG1</accession>
<reference evidence="4" key="1">
    <citation type="journal article" date="2013" name="Genome Announc.">
        <title>Draft genome sequence of the grapevine dieback fungus Eutypa lata UCR-EL1.</title>
        <authorList>
            <person name="Blanco-Ulate B."/>
            <person name="Rolshausen P.E."/>
            <person name="Cantu D."/>
        </authorList>
    </citation>
    <scope>NUCLEOTIDE SEQUENCE [LARGE SCALE GENOMIC DNA]</scope>
    <source>
        <strain evidence="4">UCR-EL1</strain>
    </source>
</reference>
<name>M7SVG1_EUTLA</name>
<evidence type="ECO:0000256" key="1">
    <source>
        <dbReference type="SAM" id="Coils"/>
    </source>
</evidence>
<sequence>MASSRAPPRHSSTPSSSAKDLDDHEFRERVLFAVRRQIRPAEEVDAVRRLMAANLAQSLGKKNKDQQHSQLTNPLALVDADADTAIAPSDDLSPLQREFVEAVRTNVELRADFARMQEEHRGAAAKASAALSEEQRQEEGEEMEADEAELLRLQLRCASLQDKVDRYELATKHMAQLGRQPAAAPDFLDPQVMFRGCAPLPEMPRELMDSFTFDRGASSQARAQELFQRLKKENLRQTIVTQQQERRVAGALAQNPVDPSTVAPEVQVRALNAVKNHLIGWIETHLSKAGGDGDDDEPSFVAESPEKKKEKRESPRKAGDDANEEEYDYEAQLAEVQREYERHVELRKEVLTLISYHEKMTQEWSRILKEEEGKQQPKKKKNEDEPAPPIRTTTPATTNASLITPYIEKLQAIARKQKGLAQEKSHINTTLARHQQETRETLGHLAEESQLLARFPGAGKPEPSSTSDFGEATKGAAARQQASLASQLEPWLLAADAAKLATLETVAEKVEEGQMAVDEAMAALDEARKILNQEEEGEDEGEGDGEGEEDASREQKVPTSAAEKGKSIYAKLDGNLGLINE</sequence>